<accession>A0A837CJ15</accession>
<proteinExistence type="predicted"/>
<feature type="region of interest" description="Disordered" evidence="1">
    <location>
        <begin position="49"/>
        <end position="71"/>
    </location>
</feature>
<evidence type="ECO:0000256" key="1">
    <source>
        <dbReference type="SAM" id="MobiDB-lite"/>
    </source>
</evidence>
<evidence type="ECO:0000313" key="2">
    <source>
        <dbReference type="EMBL" id="KGJ69290.1"/>
    </source>
</evidence>
<dbReference type="EMBL" id="ADOU02000004">
    <property type="protein sequence ID" value="KGJ69290.1"/>
    <property type="molecule type" value="Genomic_DNA"/>
</dbReference>
<comment type="caution">
    <text evidence="2">The sequence shown here is derived from an EMBL/GenBank/DDBJ whole genome shotgun (WGS) entry which is preliminary data.</text>
</comment>
<gene>
    <name evidence="2" type="ORF">BJA5080_04948</name>
</gene>
<evidence type="ECO:0000313" key="3">
    <source>
        <dbReference type="Proteomes" id="UP000024900"/>
    </source>
</evidence>
<protein>
    <submittedName>
        <fullName evidence="2">Uncharacterized protein</fullName>
    </submittedName>
</protein>
<organism evidence="2 3">
    <name type="scientific">Bradyrhizobium diazoefficiens SEMIA 5080</name>
    <dbReference type="NCBI Taxonomy" id="754504"/>
    <lineage>
        <taxon>Bacteria</taxon>
        <taxon>Pseudomonadati</taxon>
        <taxon>Pseudomonadota</taxon>
        <taxon>Alphaproteobacteria</taxon>
        <taxon>Hyphomicrobiales</taxon>
        <taxon>Nitrobacteraceae</taxon>
        <taxon>Bradyrhizobium</taxon>
    </lineage>
</organism>
<sequence length="260" mass="29366">MEQPVPTGRFARRRPERHRHLARIGPPSLRAQLGPAALHSRHWLRSAKPLDSSGKTLPESDHRRIRNLSDDPWSDDRGSRWGLAMMTHARLLGIVAAVTWLGWSAASAAGGMSKDIWKGAWKFEIDRQDRPYLGYYDTRGKTVFRIGCGAHFEMDAVYPGEAPKQDHTKASITIANGKTQMDFAGFTYAGPESFPPNTTMFNQPDLGYPELAEDKWRALEDRVFNLLDSGQPLTISAEGKSYVLPPVELPRWRPRFQRIC</sequence>
<dbReference type="AlphaFoldDB" id="A0A837CJ15"/>
<dbReference type="Proteomes" id="UP000024900">
    <property type="component" value="Unassembled WGS sequence"/>
</dbReference>
<reference evidence="2 3" key="1">
    <citation type="journal article" date="2014" name="BMC Genomics">
        <title>Comparative genomics of Bradyrhizobium japonicum CPAC 15 and Bradyrhizobium diazoefficiens CPAC 7: elite model strains for understanding symbiotic performance with soybean.</title>
        <authorList>
            <person name="Siqueira A.F."/>
            <person name="Ormeno-Orrillo E."/>
            <person name="Souza R.C."/>
            <person name="Rodrigues E.P."/>
            <person name="Almeida L.G."/>
            <person name="Barcellos F.G."/>
            <person name="Batista J.S."/>
            <person name="Nakatami A.S."/>
            <person name="Martinez-Romero E."/>
            <person name="Vasconcelos A.T."/>
            <person name="Hungria M."/>
        </authorList>
    </citation>
    <scope>NUCLEOTIDE SEQUENCE [LARGE SCALE GENOMIC DNA]</scope>
    <source>
        <strain evidence="2 3">SEMIA 5080</strain>
    </source>
</reference>
<name>A0A837CJ15_9BRAD</name>